<accession>A0A1R3L4M8</accession>
<dbReference type="Proteomes" id="UP000187203">
    <property type="component" value="Unassembled WGS sequence"/>
</dbReference>
<feature type="transmembrane region" description="Helical" evidence="2">
    <location>
        <begin position="64"/>
        <end position="85"/>
    </location>
</feature>
<organism evidence="3 4">
    <name type="scientific">Corchorus olitorius</name>
    <dbReference type="NCBI Taxonomy" id="93759"/>
    <lineage>
        <taxon>Eukaryota</taxon>
        <taxon>Viridiplantae</taxon>
        <taxon>Streptophyta</taxon>
        <taxon>Embryophyta</taxon>
        <taxon>Tracheophyta</taxon>
        <taxon>Spermatophyta</taxon>
        <taxon>Magnoliopsida</taxon>
        <taxon>eudicotyledons</taxon>
        <taxon>Gunneridae</taxon>
        <taxon>Pentapetalae</taxon>
        <taxon>rosids</taxon>
        <taxon>malvids</taxon>
        <taxon>Malvales</taxon>
        <taxon>Malvaceae</taxon>
        <taxon>Grewioideae</taxon>
        <taxon>Apeibeae</taxon>
        <taxon>Corchorus</taxon>
    </lineage>
</organism>
<protein>
    <submittedName>
        <fullName evidence="3">Calcium-dependent protein kinase 4-like protein</fullName>
    </submittedName>
</protein>
<evidence type="ECO:0000256" key="2">
    <source>
        <dbReference type="SAM" id="Phobius"/>
    </source>
</evidence>
<proteinExistence type="predicted"/>
<keyword evidence="2" id="KW-0812">Transmembrane</keyword>
<keyword evidence="4" id="KW-1185">Reference proteome</keyword>
<comment type="caution">
    <text evidence="3">The sequence shown here is derived from an EMBL/GenBank/DDBJ whole genome shotgun (WGS) entry which is preliminary data.</text>
</comment>
<keyword evidence="3" id="KW-0808">Transferase</keyword>
<keyword evidence="2" id="KW-0472">Membrane</keyword>
<sequence length="173" mass="19788">MVAGCSTNRRTKSDSPMTPVSMKVDKEAFGQVNRGLVIAESLSEEKVTGLKEIFEEEYAFSIKLMVLFLQPVLLMFSIWVLHVFVEMSMRKLYEDLKMWKETITKGANFFLKYASTQGIARMRTFKIKAIQVSYYFFVFGAQILIDGRGVNAIDFERKPLPTLANFEETSTPP</sequence>
<dbReference type="AlphaFoldDB" id="A0A1R3L4M8"/>
<feature type="compositionally biased region" description="Polar residues" evidence="1">
    <location>
        <begin position="1"/>
        <end position="18"/>
    </location>
</feature>
<gene>
    <name evidence="3" type="ORF">COLO4_00087</name>
</gene>
<dbReference type="OrthoDB" id="10550945at2759"/>
<dbReference type="GO" id="GO:0016301">
    <property type="term" value="F:kinase activity"/>
    <property type="evidence" value="ECO:0007669"/>
    <property type="project" value="UniProtKB-KW"/>
</dbReference>
<keyword evidence="3" id="KW-0418">Kinase</keyword>
<feature type="region of interest" description="Disordered" evidence="1">
    <location>
        <begin position="1"/>
        <end position="20"/>
    </location>
</feature>
<keyword evidence="2" id="KW-1133">Transmembrane helix</keyword>
<evidence type="ECO:0000313" key="3">
    <source>
        <dbReference type="EMBL" id="OMP14293.1"/>
    </source>
</evidence>
<dbReference type="EMBL" id="AWUE01000601">
    <property type="protein sequence ID" value="OMP14293.1"/>
    <property type="molecule type" value="Genomic_DNA"/>
</dbReference>
<name>A0A1R3L4M8_9ROSI</name>
<evidence type="ECO:0000256" key="1">
    <source>
        <dbReference type="SAM" id="MobiDB-lite"/>
    </source>
</evidence>
<evidence type="ECO:0000313" key="4">
    <source>
        <dbReference type="Proteomes" id="UP000187203"/>
    </source>
</evidence>
<reference evidence="4" key="1">
    <citation type="submission" date="2013-09" db="EMBL/GenBank/DDBJ databases">
        <title>Corchorus olitorius genome sequencing.</title>
        <authorList>
            <person name="Alam M."/>
            <person name="Haque M.S."/>
            <person name="Islam M.S."/>
            <person name="Emdad E.M."/>
            <person name="Islam M.M."/>
            <person name="Ahmed B."/>
            <person name="Halim A."/>
            <person name="Hossen Q.M.M."/>
            <person name="Hossain M.Z."/>
            <person name="Ahmed R."/>
            <person name="Khan M.M."/>
            <person name="Islam R."/>
            <person name="Rashid M.M."/>
            <person name="Khan S.A."/>
            <person name="Rahman M.S."/>
            <person name="Alam M."/>
            <person name="Yahiya A.S."/>
            <person name="Khan M.S."/>
            <person name="Azam M.S."/>
            <person name="Haque T."/>
            <person name="Lashkar M.Z.H."/>
            <person name="Akhand A.I."/>
            <person name="Morshed G."/>
            <person name="Roy S."/>
            <person name="Uddin K.S."/>
            <person name="Rabeya T."/>
            <person name="Hossain A.S."/>
            <person name="Chowdhury A."/>
            <person name="Snigdha A.R."/>
            <person name="Mortoza M.S."/>
            <person name="Matin S.A."/>
            <person name="Hoque S.M.E."/>
            <person name="Islam M.K."/>
            <person name="Roy D.K."/>
            <person name="Haider R."/>
            <person name="Moosa M.M."/>
            <person name="Elias S.M."/>
            <person name="Hasan A.M."/>
            <person name="Jahan S."/>
            <person name="Shafiuddin M."/>
            <person name="Mahmood N."/>
            <person name="Shommy N.S."/>
        </authorList>
    </citation>
    <scope>NUCLEOTIDE SEQUENCE [LARGE SCALE GENOMIC DNA]</scope>
    <source>
        <strain evidence="4">cv. O-4</strain>
    </source>
</reference>